<evidence type="ECO:0000256" key="9">
    <source>
        <dbReference type="RuleBase" id="RU003357"/>
    </source>
</evidence>
<dbReference type="Pfam" id="PF13715">
    <property type="entry name" value="CarbopepD_reg_2"/>
    <property type="match status" value="1"/>
</dbReference>
<keyword evidence="7 8" id="KW-0998">Cell outer membrane</keyword>
<proteinExistence type="inferred from homology"/>
<comment type="similarity">
    <text evidence="8 9">Belongs to the TonB-dependent receptor family.</text>
</comment>
<dbReference type="InterPro" id="IPR008969">
    <property type="entry name" value="CarboxyPept-like_regulatory"/>
</dbReference>
<dbReference type="Pfam" id="PF00593">
    <property type="entry name" value="TonB_dep_Rec_b-barrel"/>
    <property type="match status" value="1"/>
</dbReference>
<dbReference type="NCBIfam" id="TIGR04056">
    <property type="entry name" value="OMP_RagA_SusC"/>
    <property type="match status" value="1"/>
</dbReference>
<evidence type="ECO:0000259" key="12">
    <source>
        <dbReference type="Pfam" id="PF07715"/>
    </source>
</evidence>
<sequence>MCYSHRFMQRARCICVTFLLILAVMPAFAQQNVAVHGRITGPDNQPVAGVTVMISGTQNGTTSGVDGRYSLNAHAGDSLIFHALGLQTQQVRVGASPEINIQLSSGSKGLNEVVVLGYGSQRRRDVTAAVSTIDVSKLRDVPATNVSRLLEGQAPGITVKQTTGAPGKEMQVRVRGLGSLGAGSTPLYVIDGFAVGNSIGQNLNPADIATITVLKDAVSTAIYGARGSNGVVLITTKQARSGETNLNVTANYGVQNVPDSRRTKVLNGRDFAEFKKEAFMDKIRYFENREPDLSEVPADFRNPEDTKYNTDWMDEILNRNASFQNYNITFSEGKGDVHSLISVGYIDQQGALLNTRYKNYSVRANVEGKVNNFINMGLNLYGAWSKQNTATTEGRSALVGSALLLDPREPVRNEDGSWNDYIGGHDGIFGFTNPVQALEEITRDRQIGDALTTGYLEFSFLRDFKFKTTGNARFIFDSYKQYIPSDIAGENAPPPRDATASDDAHRIMNLSADQLLTYAHDFGEHHLDAMVGFTAQEEMTRGVAGSATTFPDDKTPYLQIGAINSGVSADSGWSMLAYFTRVNYSYKDRYLFTGTFRREGSSRFGELTKWGNFPALSVGWRISDEPFMPKTSWLDDLKLRGSWGVTGNNNIGNYSSLAFMNLNNYVIGDQFVYGRTVSAFANPDLSWETSDQLDIGLDLTVLDNTLTFTGEYYNKITTDMLLPVPLPVVSGFTTMLDNIGKVRNRGFEFGLDYRKRINAVNVWGNFNIAFNQNKVLAMRSENDVIWNGTMYGDFNVSKVGRPIGMIYGFKNLGIFQNQKEIDESPTQDGAIPGVYKYYDANGDGVISYDQTDMVEIGNPWPKFTWGLNLGGSYQNIDLSVLLTGAQDYDVFRQIESSTLNMDGVFNVLEVAKQRWRSEDQPGIYPTTNTWKWERESNSRYVYDASHAWVKNISIGYTLQKSKLKFGSVRLYLSGDNLFLITKYPGNNPDVDNNGGINPGLDDEAYPVPRTFSIGANVTF</sequence>
<dbReference type="Gene3D" id="2.60.40.1120">
    <property type="entry name" value="Carboxypeptidase-like, regulatory domain"/>
    <property type="match status" value="1"/>
</dbReference>
<dbReference type="Gene3D" id="2.40.170.20">
    <property type="entry name" value="TonB-dependent receptor, beta-barrel domain"/>
    <property type="match status" value="1"/>
</dbReference>
<dbReference type="InterPro" id="IPR037066">
    <property type="entry name" value="Plug_dom_sf"/>
</dbReference>
<keyword evidence="4 8" id="KW-0812">Transmembrane</keyword>
<dbReference type="InterPro" id="IPR012910">
    <property type="entry name" value="Plug_dom"/>
</dbReference>
<feature type="signal peptide" evidence="10">
    <location>
        <begin position="1"/>
        <end position="29"/>
    </location>
</feature>
<feature type="chain" id="PRO_5045077703" evidence="10">
    <location>
        <begin position="30"/>
        <end position="1019"/>
    </location>
</feature>
<evidence type="ECO:0000256" key="6">
    <source>
        <dbReference type="ARBA" id="ARBA00023136"/>
    </source>
</evidence>
<dbReference type="NCBIfam" id="TIGR04057">
    <property type="entry name" value="SusC_RagA_signa"/>
    <property type="match status" value="1"/>
</dbReference>
<feature type="domain" description="TonB-dependent receptor-like beta-barrel" evidence="11">
    <location>
        <begin position="448"/>
        <end position="977"/>
    </location>
</feature>
<keyword evidence="14" id="KW-1185">Reference proteome</keyword>
<organism evidence="13 14">
    <name type="scientific">Compostibacter hankyongensis</name>
    <dbReference type="NCBI Taxonomy" id="1007089"/>
    <lineage>
        <taxon>Bacteria</taxon>
        <taxon>Pseudomonadati</taxon>
        <taxon>Bacteroidota</taxon>
        <taxon>Chitinophagia</taxon>
        <taxon>Chitinophagales</taxon>
        <taxon>Chitinophagaceae</taxon>
        <taxon>Compostibacter</taxon>
    </lineage>
</organism>
<dbReference type="InterPro" id="IPR023997">
    <property type="entry name" value="TonB-dep_OMP_SusC/RagA_CS"/>
</dbReference>
<keyword evidence="10" id="KW-0732">Signal</keyword>
<evidence type="ECO:0000259" key="11">
    <source>
        <dbReference type="Pfam" id="PF00593"/>
    </source>
</evidence>
<dbReference type="RefSeq" id="WP_344976107.1">
    <property type="nucleotide sequence ID" value="NZ_BAABFN010000001.1"/>
</dbReference>
<dbReference type="SUPFAM" id="SSF56935">
    <property type="entry name" value="Porins"/>
    <property type="match status" value="1"/>
</dbReference>
<dbReference type="PROSITE" id="PS52016">
    <property type="entry name" value="TONB_DEPENDENT_REC_3"/>
    <property type="match status" value="1"/>
</dbReference>
<dbReference type="Gene3D" id="2.170.130.10">
    <property type="entry name" value="TonB-dependent receptor, plug domain"/>
    <property type="match status" value="1"/>
</dbReference>
<evidence type="ECO:0000256" key="1">
    <source>
        <dbReference type="ARBA" id="ARBA00004571"/>
    </source>
</evidence>
<evidence type="ECO:0000256" key="3">
    <source>
        <dbReference type="ARBA" id="ARBA00022452"/>
    </source>
</evidence>
<dbReference type="InterPro" id="IPR036942">
    <property type="entry name" value="Beta-barrel_TonB_sf"/>
</dbReference>
<evidence type="ECO:0000256" key="7">
    <source>
        <dbReference type="ARBA" id="ARBA00023237"/>
    </source>
</evidence>
<evidence type="ECO:0000313" key="13">
    <source>
        <dbReference type="EMBL" id="GAA4304631.1"/>
    </source>
</evidence>
<keyword evidence="5 9" id="KW-0798">TonB box</keyword>
<comment type="caution">
    <text evidence="13">The sequence shown here is derived from an EMBL/GenBank/DDBJ whole genome shotgun (WGS) entry which is preliminary data.</text>
</comment>
<dbReference type="InterPro" id="IPR039426">
    <property type="entry name" value="TonB-dep_rcpt-like"/>
</dbReference>
<keyword evidence="6 8" id="KW-0472">Membrane</keyword>
<evidence type="ECO:0000256" key="8">
    <source>
        <dbReference type="PROSITE-ProRule" id="PRU01360"/>
    </source>
</evidence>
<name>A0ABP8FIP0_9BACT</name>
<feature type="domain" description="TonB-dependent receptor plug" evidence="12">
    <location>
        <begin position="123"/>
        <end position="231"/>
    </location>
</feature>
<dbReference type="EMBL" id="BAABFN010000001">
    <property type="protein sequence ID" value="GAA4304631.1"/>
    <property type="molecule type" value="Genomic_DNA"/>
</dbReference>
<evidence type="ECO:0000256" key="4">
    <source>
        <dbReference type="ARBA" id="ARBA00022692"/>
    </source>
</evidence>
<keyword evidence="3 8" id="KW-1134">Transmembrane beta strand</keyword>
<dbReference type="SUPFAM" id="SSF49464">
    <property type="entry name" value="Carboxypeptidase regulatory domain-like"/>
    <property type="match status" value="1"/>
</dbReference>
<gene>
    <name evidence="13" type="ORF">GCM10023143_09230</name>
</gene>
<protein>
    <submittedName>
        <fullName evidence="13">TonB-dependent receptor</fullName>
    </submittedName>
</protein>
<dbReference type="InterPro" id="IPR023996">
    <property type="entry name" value="TonB-dep_OMP_SusC/RagA"/>
</dbReference>
<evidence type="ECO:0000256" key="2">
    <source>
        <dbReference type="ARBA" id="ARBA00022448"/>
    </source>
</evidence>
<comment type="subcellular location">
    <subcellularLocation>
        <location evidence="1 8">Cell outer membrane</location>
        <topology evidence="1 8">Multi-pass membrane protein</topology>
    </subcellularLocation>
</comment>
<keyword evidence="2 8" id="KW-0813">Transport</keyword>
<evidence type="ECO:0000256" key="10">
    <source>
        <dbReference type="SAM" id="SignalP"/>
    </source>
</evidence>
<dbReference type="Proteomes" id="UP001501207">
    <property type="component" value="Unassembled WGS sequence"/>
</dbReference>
<dbReference type="InterPro" id="IPR000531">
    <property type="entry name" value="Beta-barrel_TonB"/>
</dbReference>
<evidence type="ECO:0000313" key="14">
    <source>
        <dbReference type="Proteomes" id="UP001501207"/>
    </source>
</evidence>
<accession>A0ABP8FIP0</accession>
<dbReference type="Pfam" id="PF07715">
    <property type="entry name" value="Plug"/>
    <property type="match status" value="1"/>
</dbReference>
<keyword evidence="13" id="KW-0675">Receptor</keyword>
<evidence type="ECO:0000256" key="5">
    <source>
        <dbReference type="ARBA" id="ARBA00023077"/>
    </source>
</evidence>
<reference evidence="14" key="1">
    <citation type="journal article" date="2019" name="Int. J. Syst. Evol. Microbiol.">
        <title>The Global Catalogue of Microorganisms (GCM) 10K type strain sequencing project: providing services to taxonomists for standard genome sequencing and annotation.</title>
        <authorList>
            <consortium name="The Broad Institute Genomics Platform"/>
            <consortium name="The Broad Institute Genome Sequencing Center for Infectious Disease"/>
            <person name="Wu L."/>
            <person name="Ma J."/>
        </authorList>
    </citation>
    <scope>NUCLEOTIDE SEQUENCE [LARGE SCALE GENOMIC DNA]</scope>
    <source>
        <strain evidence="14">JCM 17664</strain>
    </source>
</reference>